<evidence type="ECO:0008006" key="4">
    <source>
        <dbReference type="Google" id="ProtNLM"/>
    </source>
</evidence>
<comment type="caution">
    <text evidence="2">The sequence shown here is derived from an EMBL/GenBank/DDBJ whole genome shotgun (WGS) entry which is preliminary data.</text>
</comment>
<feature type="chain" id="PRO_5021246291" description="Carboxypeptidase regulatory-like domain-containing protein" evidence="1">
    <location>
        <begin position="40"/>
        <end position="736"/>
    </location>
</feature>
<reference evidence="2 3" key="1">
    <citation type="journal article" date="2019" name="Environ. Microbiol.">
        <title>Species interactions and distinct microbial communities in high Arctic permafrost affected cryosols are associated with the CH4 and CO2 gas fluxes.</title>
        <authorList>
            <person name="Altshuler I."/>
            <person name="Hamel J."/>
            <person name="Turney S."/>
            <person name="Magnuson E."/>
            <person name="Levesque R."/>
            <person name="Greer C."/>
            <person name="Whyte L.G."/>
        </authorList>
    </citation>
    <scope>NUCLEOTIDE SEQUENCE [LARGE SCALE GENOMIC DNA]</scope>
    <source>
        <strain evidence="2 3">S9.3A</strain>
    </source>
</reference>
<name>A0A502D656_9MICO</name>
<sequence>MHRRPSSRRRGLLPSGATASLATVATVVMALCAAGSASAGPTRLTSTATTVAPATVAPATVVPAAAGIVGSIRPERLYDSRTDTPLNPGEDRSVCDNTPSVPNDAAALVVNLTAVSPTAAGYLTASALSDDAPPVVSTLNFTPGTTTSNLAIVPLGLVGCIQVHNGSTGKTHVLVDVQGYLSAGPATVNGSTQTIYPSRILDTRTKRVAIPAHSSLDVQVAGAGGLPPTNVAAAWLNLTVTGNARAGYLTAYPTGTTQPLAANLNFGAGETRAAGTLAKVGLNGRVTVYNGSSAPAHLVVDAQGFVRSGSGASALAGVTPVAPTRLVDTRTSEPVAPGTPLTVGLNSATRPTNSAAAVVAVTATDATAPGYLRVSSSQVGDNSTSMVNFVPGRATTNLVVARTIQDLVIANGSSQAVHVVVDVVGWVNPERAISGTVTSTQGAPLNKSPVYGSTGTSPLLAYSGADGRYSASLPPSATSTLVCAGSPIVNSMPTYDYASDCYGSWSNPDRVTLRLGESATGVDVALQPAGVLRGTATDTSGGKLTSGQVWIYRLDTTRIFRTTISDGTWFLRGVPAGQNYLSLAGPGSALATPFGLAREWYPDVQPGPITTAALMRDAGAEALDVTAGATTTTDLVAEPLARLSGTLSNPDGTPVTAQTGIRLRRPNGSVWVDSSSSVESPATWARFAHPGATTACAYRRLAEPQVCWKGNVPPDEATPITLAPGEDRTGIAITLP</sequence>
<dbReference type="EMBL" id="RCZM01000001">
    <property type="protein sequence ID" value="TPG19481.1"/>
    <property type="molecule type" value="Genomic_DNA"/>
</dbReference>
<gene>
    <name evidence="2" type="ORF">EAH86_03185</name>
</gene>
<dbReference type="AlphaFoldDB" id="A0A502D656"/>
<dbReference type="Proteomes" id="UP000317722">
    <property type="component" value="Unassembled WGS sequence"/>
</dbReference>
<dbReference type="InterPro" id="IPR006311">
    <property type="entry name" value="TAT_signal"/>
</dbReference>
<accession>A0A502D656</accession>
<keyword evidence="1" id="KW-0732">Signal</keyword>
<dbReference type="PROSITE" id="PS51318">
    <property type="entry name" value="TAT"/>
    <property type="match status" value="1"/>
</dbReference>
<evidence type="ECO:0000313" key="3">
    <source>
        <dbReference type="Proteomes" id="UP000317722"/>
    </source>
</evidence>
<proteinExistence type="predicted"/>
<feature type="signal peptide" evidence="1">
    <location>
        <begin position="1"/>
        <end position="39"/>
    </location>
</feature>
<organism evidence="2 3">
    <name type="scientific">Pedococcus bigeumensis</name>
    <dbReference type="NCBI Taxonomy" id="433644"/>
    <lineage>
        <taxon>Bacteria</taxon>
        <taxon>Bacillati</taxon>
        <taxon>Actinomycetota</taxon>
        <taxon>Actinomycetes</taxon>
        <taxon>Micrococcales</taxon>
        <taxon>Intrasporangiaceae</taxon>
        <taxon>Pedococcus</taxon>
    </lineage>
</organism>
<keyword evidence="3" id="KW-1185">Reference proteome</keyword>
<protein>
    <recommendedName>
        <fullName evidence="4">Carboxypeptidase regulatory-like domain-containing protein</fullName>
    </recommendedName>
</protein>
<evidence type="ECO:0000313" key="2">
    <source>
        <dbReference type="EMBL" id="TPG19481.1"/>
    </source>
</evidence>
<evidence type="ECO:0000256" key="1">
    <source>
        <dbReference type="SAM" id="SignalP"/>
    </source>
</evidence>